<dbReference type="RefSeq" id="WP_216714342.1">
    <property type="nucleotide sequence ID" value="NZ_JACVEL010000007.1"/>
</dbReference>
<dbReference type="InterPro" id="IPR050811">
    <property type="entry name" value="Phosphate_ABC_transporter"/>
</dbReference>
<evidence type="ECO:0000313" key="3">
    <source>
        <dbReference type="EMBL" id="MBC9813042.1"/>
    </source>
</evidence>
<dbReference type="CDD" id="cd13566">
    <property type="entry name" value="PBP2_phosphate"/>
    <property type="match status" value="1"/>
</dbReference>
<sequence>MKHIIGILTISLLLTTCQKATEQTDSYTIKGSDSELELIRILANNFEEEHPMTRLSISGGGSAYGVQELIKGAVDAANSSRMITREELTQAQEKGINPVPIIIATDAVAIITNPKLKMDSLSIFQVRDILSGTITNWKEIGGPDQVITVYGRDYSSGTREFLKKTVLKSNFAANSKELKTSKEIIESVKKDIGGIGYVSVGTLMDENHKPNGEVWATYLYLENNRAVSPYEFKSVESGDYPLKRPLFQYFNGWPKGDLLQYVEFELSEKGQAIIRENGYFPITHFHEHLNEMSKKEALEKK</sequence>
<dbReference type="Pfam" id="PF12849">
    <property type="entry name" value="PBP_like_2"/>
    <property type="match status" value="1"/>
</dbReference>
<dbReference type="EMBL" id="JACVEL010000007">
    <property type="protein sequence ID" value="MBC9813042.1"/>
    <property type="molecule type" value="Genomic_DNA"/>
</dbReference>
<accession>A0A8J6TTF7</accession>
<gene>
    <name evidence="3" type="ORF">H9Y05_11235</name>
</gene>
<evidence type="ECO:0000259" key="2">
    <source>
        <dbReference type="Pfam" id="PF12849"/>
    </source>
</evidence>
<dbReference type="PANTHER" id="PTHR30570">
    <property type="entry name" value="PERIPLASMIC PHOSPHATE BINDING COMPONENT OF PHOSPHATE ABC TRANSPORTER"/>
    <property type="match status" value="1"/>
</dbReference>
<proteinExistence type="predicted"/>
<keyword evidence="1" id="KW-0732">Signal</keyword>
<feature type="domain" description="PBP" evidence="2">
    <location>
        <begin position="20"/>
        <end position="267"/>
    </location>
</feature>
<dbReference type="PANTHER" id="PTHR30570:SF1">
    <property type="entry name" value="PHOSPHATE-BINDING PROTEIN PSTS"/>
    <property type="match status" value="1"/>
</dbReference>
<keyword evidence="4" id="KW-1185">Reference proteome</keyword>
<dbReference type="InterPro" id="IPR024370">
    <property type="entry name" value="PBP_domain"/>
</dbReference>
<protein>
    <submittedName>
        <fullName evidence="3">PstS family phosphate ABC transporter substrate-binding protein</fullName>
    </submittedName>
</protein>
<dbReference type="SUPFAM" id="SSF53850">
    <property type="entry name" value="Periplasmic binding protein-like II"/>
    <property type="match status" value="1"/>
</dbReference>
<evidence type="ECO:0000313" key="4">
    <source>
        <dbReference type="Proteomes" id="UP000652681"/>
    </source>
</evidence>
<reference evidence="3" key="1">
    <citation type="submission" date="2020-09" db="EMBL/GenBank/DDBJ databases">
        <title>Taishania pollutisoli gen. nov., sp. nov., Isolated from Tetrabromobisphenol A-Contaminated Soil.</title>
        <authorList>
            <person name="Chen Q."/>
        </authorList>
    </citation>
    <scope>NUCLEOTIDE SEQUENCE</scope>
    <source>
        <strain evidence="3">CZZ-1</strain>
    </source>
</reference>
<dbReference type="Proteomes" id="UP000652681">
    <property type="component" value="Unassembled WGS sequence"/>
</dbReference>
<comment type="caution">
    <text evidence="3">The sequence shown here is derived from an EMBL/GenBank/DDBJ whole genome shotgun (WGS) entry which is preliminary data.</text>
</comment>
<organism evidence="3 4">
    <name type="scientific">Taishania pollutisoli</name>
    <dbReference type="NCBI Taxonomy" id="2766479"/>
    <lineage>
        <taxon>Bacteria</taxon>
        <taxon>Pseudomonadati</taxon>
        <taxon>Bacteroidota</taxon>
        <taxon>Flavobacteriia</taxon>
        <taxon>Flavobacteriales</taxon>
        <taxon>Crocinitomicaceae</taxon>
        <taxon>Taishania</taxon>
    </lineage>
</organism>
<name>A0A8J6TTF7_9FLAO</name>
<dbReference type="AlphaFoldDB" id="A0A8J6TTF7"/>
<dbReference type="Gene3D" id="3.40.190.10">
    <property type="entry name" value="Periplasmic binding protein-like II"/>
    <property type="match status" value="2"/>
</dbReference>
<evidence type="ECO:0000256" key="1">
    <source>
        <dbReference type="ARBA" id="ARBA00022729"/>
    </source>
</evidence>